<proteinExistence type="predicted"/>
<gene>
    <name evidence="4" type="ORF">I6G56_25775</name>
</gene>
<dbReference type="Gene3D" id="3.40.50.12780">
    <property type="entry name" value="N-terminal domain of ligase-like"/>
    <property type="match status" value="1"/>
</dbReference>
<feature type="domain" description="AMP-dependent synthetase/ligase" evidence="2">
    <location>
        <begin position="20"/>
        <end position="369"/>
    </location>
</feature>
<dbReference type="SUPFAM" id="SSF56801">
    <property type="entry name" value="Acetyl-CoA synthetase-like"/>
    <property type="match status" value="1"/>
</dbReference>
<dbReference type="EMBL" id="CP065687">
    <property type="protein sequence ID" value="QPS47963.1"/>
    <property type="molecule type" value="Genomic_DNA"/>
</dbReference>
<dbReference type="CDD" id="cd05930">
    <property type="entry name" value="A_NRPS"/>
    <property type="match status" value="1"/>
</dbReference>
<dbReference type="Gene3D" id="3.30.300.30">
    <property type="match status" value="1"/>
</dbReference>
<organism evidence="4 5">
    <name type="scientific">Burkholderia humptydooensis</name>
    <dbReference type="NCBI Taxonomy" id="430531"/>
    <lineage>
        <taxon>Bacteria</taxon>
        <taxon>Pseudomonadati</taxon>
        <taxon>Pseudomonadota</taxon>
        <taxon>Betaproteobacteria</taxon>
        <taxon>Burkholderiales</taxon>
        <taxon>Burkholderiaceae</taxon>
        <taxon>Burkholderia</taxon>
        <taxon>pseudomallei group</taxon>
    </lineage>
</organism>
<dbReference type="PANTHER" id="PTHR45527">
    <property type="entry name" value="NONRIBOSOMAL PEPTIDE SYNTHETASE"/>
    <property type="match status" value="1"/>
</dbReference>
<dbReference type="InterPro" id="IPR010071">
    <property type="entry name" value="AA_adenyl_dom"/>
</dbReference>
<dbReference type="KEGG" id="bhg:I6G56_25775"/>
<dbReference type="InterPro" id="IPR045851">
    <property type="entry name" value="AMP-bd_C_sf"/>
</dbReference>
<evidence type="ECO:0000313" key="4">
    <source>
        <dbReference type="EMBL" id="QPS47963.1"/>
    </source>
</evidence>
<reference evidence="4 5" key="1">
    <citation type="submission" date="2020-12" db="EMBL/GenBank/DDBJ databases">
        <title>FDA dAtabase for Regulatory Grade micrObial Sequences (FDA-ARGOS): Supporting development and validation of Infectious Disease Dx tests.</title>
        <authorList>
            <person name="Nelson B."/>
            <person name="Plummer A."/>
            <person name="Tallon L."/>
            <person name="Sadzewicz L."/>
            <person name="Zhao X."/>
            <person name="Boylan J."/>
            <person name="Ott S."/>
            <person name="Bowen H."/>
            <person name="Vavikolanu K."/>
            <person name="Mehta A."/>
            <person name="Aluvathingal J."/>
            <person name="Nadendla S."/>
            <person name="Myers T."/>
            <person name="Yan Y."/>
            <person name="Sichtig H."/>
        </authorList>
    </citation>
    <scope>NUCLEOTIDE SEQUENCE [LARGE SCALE GENOMIC DNA]</scope>
    <source>
        <strain evidence="4 5">FDAARGOS_899</strain>
    </source>
</reference>
<evidence type="ECO:0000256" key="1">
    <source>
        <dbReference type="ARBA" id="ARBA00022723"/>
    </source>
</evidence>
<dbReference type="InterPro" id="IPR042099">
    <property type="entry name" value="ANL_N_sf"/>
</dbReference>
<evidence type="ECO:0000313" key="5">
    <source>
        <dbReference type="Proteomes" id="UP000594943"/>
    </source>
</evidence>
<dbReference type="Pfam" id="PF00501">
    <property type="entry name" value="AMP-binding"/>
    <property type="match status" value="1"/>
</dbReference>
<dbReference type="GO" id="GO:0044550">
    <property type="term" value="P:secondary metabolite biosynthetic process"/>
    <property type="evidence" value="ECO:0007669"/>
    <property type="project" value="TreeGrafter"/>
</dbReference>
<evidence type="ECO:0000259" key="2">
    <source>
        <dbReference type="Pfam" id="PF00501"/>
    </source>
</evidence>
<dbReference type="InterPro" id="IPR025110">
    <property type="entry name" value="AMP-bd_C"/>
</dbReference>
<sequence length="520" mass="55695">MLTNVDRNRTARRVPYIHRFEETARTHPSAIAAEDAARRVTYAELDGLANRFAHEMRRLGAGRGAIVAISRGRDVVMLAAILATFKCGAAYLPIDPGAPAQRKRYMLARCACTLMLADAHADHAIDPNRAVTVVDPAAWLASGPQAGHALPDVTLDDPAYVIFTSGSTGEPKGALLSQANLVNHLWAKIDDLGLHAGDRIAQTAPCAFDLSVWQFLAAGLVGARVTVVAQDAVAHPPALLDALARANVTVLQAVPSYLATLLDVVARHRARAPDTLRIMVTAGESLPIAVARRWFDVSDAPLVNAYGPTECGVDVTHHVMTCAPDGDAVPIGRAIPGAELHVVDADLAPVADGDAGELLIGGVATGVGYIDAPAQTATSFVAVPFARGRFYRTGDRVRRRGGGVYEFLGRLDLQIKLRGHRIEPEEIEAVLLRDPHVRAAVVMLYRDGERAELAALVERAEPDLPVDALREACRARLAAALPAYMTPQLIEIVFAIPLNERGKTDRAAATRLLRALNPFQ</sequence>
<accession>A0A7U4SVI5</accession>
<feature type="domain" description="AMP-binding enzyme C-terminal" evidence="3">
    <location>
        <begin position="426"/>
        <end position="503"/>
    </location>
</feature>
<protein>
    <submittedName>
        <fullName evidence="4">Amino acid adenylation domain-containing protein</fullName>
    </submittedName>
</protein>
<dbReference type="GO" id="GO:0005829">
    <property type="term" value="C:cytosol"/>
    <property type="evidence" value="ECO:0007669"/>
    <property type="project" value="TreeGrafter"/>
</dbReference>
<accession>A0A7T2U953</accession>
<dbReference type="PANTHER" id="PTHR45527:SF1">
    <property type="entry name" value="FATTY ACID SYNTHASE"/>
    <property type="match status" value="1"/>
</dbReference>
<dbReference type="GO" id="GO:0043041">
    <property type="term" value="P:amino acid activation for nonribosomal peptide biosynthetic process"/>
    <property type="evidence" value="ECO:0007669"/>
    <property type="project" value="TreeGrafter"/>
</dbReference>
<name>A0A7U4SVI5_9BURK</name>
<dbReference type="PROSITE" id="PS00455">
    <property type="entry name" value="AMP_BINDING"/>
    <property type="match status" value="1"/>
</dbReference>
<dbReference type="GO" id="GO:0031177">
    <property type="term" value="F:phosphopantetheine binding"/>
    <property type="evidence" value="ECO:0007669"/>
    <property type="project" value="TreeGrafter"/>
</dbReference>
<dbReference type="InterPro" id="IPR000873">
    <property type="entry name" value="AMP-dep_synth/lig_dom"/>
</dbReference>
<dbReference type="GO" id="GO:0046872">
    <property type="term" value="F:metal ion binding"/>
    <property type="evidence" value="ECO:0007669"/>
    <property type="project" value="UniProtKB-KW"/>
</dbReference>
<dbReference type="AlphaFoldDB" id="A0A7U4SVI5"/>
<keyword evidence="1" id="KW-0479">Metal-binding</keyword>
<dbReference type="InterPro" id="IPR020845">
    <property type="entry name" value="AMP-binding_CS"/>
</dbReference>
<dbReference type="Proteomes" id="UP000594943">
    <property type="component" value="Chromosome 2"/>
</dbReference>
<dbReference type="NCBIfam" id="TIGR01733">
    <property type="entry name" value="AA-adenyl-dom"/>
    <property type="match status" value="1"/>
</dbReference>
<evidence type="ECO:0000259" key="3">
    <source>
        <dbReference type="Pfam" id="PF13193"/>
    </source>
</evidence>
<dbReference type="Pfam" id="PF13193">
    <property type="entry name" value="AMP-binding_C"/>
    <property type="match status" value="1"/>
</dbReference>